<dbReference type="InterPro" id="IPR050397">
    <property type="entry name" value="Env_Response_Regulators"/>
</dbReference>
<comment type="caution">
    <text evidence="6">The sequence shown here is derived from an EMBL/GenBank/DDBJ whole genome shotgun (WGS) entry which is preliminary data.</text>
</comment>
<evidence type="ECO:0000256" key="2">
    <source>
        <dbReference type="ARBA" id="ARBA00023125"/>
    </source>
</evidence>
<dbReference type="SMART" id="SM00100">
    <property type="entry name" value="cNMP"/>
    <property type="match status" value="1"/>
</dbReference>
<dbReference type="Proteomes" id="UP001595947">
    <property type="component" value="Unassembled WGS sequence"/>
</dbReference>
<dbReference type="InterPro" id="IPR018490">
    <property type="entry name" value="cNMP-bd_dom_sf"/>
</dbReference>
<accession>A0ABV9YNE1</accession>
<proteinExistence type="predicted"/>
<dbReference type="PANTHER" id="PTHR24567">
    <property type="entry name" value="CRP FAMILY TRANSCRIPTIONAL REGULATORY PROTEIN"/>
    <property type="match status" value="1"/>
</dbReference>
<keyword evidence="7" id="KW-1185">Reference proteome</keyword>
<dbReference type="SUPFAM" id="SSF51206">
    <property type="entry name" value="cAMP-binding domain-like"/>
    <property type="match status" value="1"/>
</dbReference>
<dbReference type="Pfam" id="PF00027">
    <property type="entry name" value="cNMP_binding"/>
    <property type="match status" value="1"/>
</dbReference>
<dbReference type="PROSITE" id="PS50042">
    <property type="entry name" value="CNMP_BINDING_3"/>
    <property type="match status" value="1"/>
</dbReference>
<evidence type="ECO:0000256" key="3">
    <source>
        <dbReference type="ARBA" id="ARBA00023163"/>
    </source>
</evidence>
<keyword evidence="1" id="KW-0805">Transcription regulation</keyword>
<dbReference type="Gene3D" id="2.60.120.10">
    <property type="entry name" value="Jelly Rolls"/>
    <property type="match status" value="1"/>
</dbReference>
<dbReference type="Pfam" id="PF13545">
    <property type="entry name" value="HTH_Crp_2"/>
    <property type="match status" value="1"/>
</dbReference>
<name>A0ABV9YNE1_9PSEU</name>
<gene>
    <name evidence="6" type="ORF">ACFPBZ_14860</name>
</gene>
<dbReference type="SMART" id="SM00419">
    <property type="entry name" value="HTH_CRP"/>
    <property type="match status" value="1"/>
</dbReference>
<feature type="domain" description="Cyclic nucleotide-binding" evidence="4">
    <location>
        <begin position="3"/>
        <end position="106"/>
    </location>
</feature>
<sequence length="219" mass="23639">MELLADMSAEDRRQVLASGRRRRFSPREVVFHEGDPADTFLLLDSGRVAVRAATPMGDTVTFAVVGPGETVGELALIDSGARRSASVVALEATEAWSFSADTFHRLRRTNAGADAFVLQTLAAQVRRLSGLLVEALHLPVETRVLRRLTDLERVYRGSSDPTQIPLTQDELASLAGASRATVNKVLRDLAAVGLLELRRGRVVVLDPAGLERRGSSGLS</sequence>
<dbReference type="CDD" id="cd00038">
    <property type="entry name" value="CAP_ED"/>
    <property type="match status" value="1"/>
</dbReference>
<feature type="domain" description="HTH crp-type" evidence="5">
    <location>
        <begin position="138"/>
        <end position="208"/>
    </location>
</feature>
<evidence type="ECO:0000313" key="7">
    <source>
        <dbReference type="Proteomes" id="UP001595947"/>
    </source>
</evidence>
<keyword evidence="3" id="KW-0804">Transcription</keyword>
<reference evidence="7" key="1">
    <citation type="journal article" date="2019" name="Int. J. Syst. Evol. Microbiol.">
        <title>The Global Catalogue of Microorganisms (GCM) 10K type strain sequencing project: providing services to taxonomists for standard genome sequencing and annotation.</title>
        <authorList>
            <consortium name="The Broad Institute Genomics Platform"/>
            <consortium name="The Broad Institute Genome Sequencing Center for Infectious Disease"/>
            <person name="Wu L."/>
            <person name="Ma J."/>
        </authorList>
    </citation>
    <scope>NUCLEOTIDE SEQUENCE [LARGE SCALE GENOMIC DNA]</scope>
    <source>
        <strain evidence="7">CGMCC 4.7093</strain>
    </source>
</reference>
<dbReference type="EMBL" id="JBHSIV010000014">
    <property type="protein sequence ID" value="MFC5063499.1"/>
    <property type="molecule type" value="Genomic_DNA"/>
</dbReference>
<dbReference type="InterPro" id="IPR036388">
    <property type="entry name" value="WH-like_DNA-bd_sf"/>
</dbReference>
<evidence type="ECO:0000259" key="5">
    <source>
        <dbReference type="PROSITE" id="PS51063"/>
    </source>
</evidence>
<dbReference type="InterPro" id="IPR014710">
    <property type="entry name" value="RmlC-like_jellyroll"/>
</dbReference>
<dbReference type="InterPro" id="IPR000595">
    <property type="entry name" value="cNMP-bd_dom"/>
</dbReference>
<organism evidence="6 7">
    <name type="scientific">Actinomycetospora atypica</name>
    <dbReference type="NCBI Taxonomy" id="1290095"/>
    <lineage>
        <taxon>Bacteria</taxon>
        <taxon>Bacillati</taxon>
        <taxon>Actinomycetota</taxon>
        <taxon>Actinomycetes</taxon>
        <taxon>Pseudonocardiales</taxon>
        <taxon>Pseudonocardiaceae</taxon>
        <taxon>Actinomycetospora</taxon>
    </lineage>
</organism>
<dbReference type="Gene3D" id="1.10.10.10">
    <property type="entry name" value="Winged helix-like DNA-binding domain superfamily/Winged helix DNA-binding domain"/>
    <property type="match status" value="1"/>
</dbReference>
<evidence type="ECO:0000256" key="1">
    <source>
        <dbReference type="ARBA" id="ARBA00023015"/>
    </source>
</evidence>
<dbReference type="InterPro" id="IPR012318">
    <property type="entry name" value="HTH_CRP"/>
</dbReference>
<dbReference type="RefSeq" id="WP_378036846.1">
    <property type="nucleotide sequence ID" value="NZ_JBHSIV010000014.1"/>
</dbReference>
<dbReference type="InterPro" id="IPR036390">
    <property type="entry name" value="WH_DNA-bd_sf"/>
</dbReference>
<evidence type="ECO:0000313" key="6">
    <source>
        <dbReference type="EMBL" id="MFC5063499.1"/>
    </source>
</evidence>
<dbReference type="PROSITE" id="PS51063">
    <property type="entry name" value="HTH_CRP_2"/>
    <property type="match status" value="1"/>
</dbReference>
<dbReference type="SUPFAM" id="SSF46785">
    <property type="entry name" value="Winged helix' DNA-binding domain"/>
    <property type="match status" value="1"/>
</dbReference>
<keyword evidence="2" id="KW-0238">DNA-binding</keyword>
<dbReference type="InterPro" id="IPR018488">
    <property type="entry name" value="cNMP-bd_CS"/>
</dbReference>
<dbReference type="PANTHER" id="PTHR24567:SF68">
    <property type="entry name" value="DNA-BINDING TRANSCRIPTIONAL DUAL REGULATOR CRP"/>
    <property type="match status" value="1"/>
</dbReference>
<evidence type="ECO:0000259" key="4">
    <source>
        <dbReference type="PROSITE" id="PS50042"/>
    </source>
</evidence>
<protein>
    <submittedName>
        <fullName evidence="6">Crp/Fnr family transcriptional regulator</fullName>
    </submittedName>
</protein>
<dbReference type="PROSITE" id="PS00889">
    <property type="entry name" value="CNMP_BINDING_2"/>
    <property type="match status" value="1"/>
</dbReference>